<dbReference type="Gene3D" id="2.60.120.200">
    <property type="match status" value="1"/>
</dbReference>
<dbReference type="KEGG" id="fcy:FRACYDRAFT_291582"/>
<reference evidence="3 4" key="1">
    <citation type="submission" date="2016-09" db="EMBL/GenBank/DDBJ databases">
        <title>Extensive genetic diversity and differential bi-allelic expression allows diatom success in the polar Southern Ocean.</title>
        <authorList>
            <consortium name="DOE Joint Genome Institute"/>
            <person name="Mock T."/>
            <person name="Otillar R.P."/>
            <person name="Strauss J."/>
            <person name="Dupont C."/>
            <person name="Frickenhaus S."/>
            <person name="Maumus F."/>
            <person name="Mcmullan M."/>
            <person name="Sanges R."/>
            <person name="Schmutz J."/>
            <person name="Toseland A."/>
            <person name="Valas R."/>
            <person name="Veluchamy A."/>
            <person name="Ward B.J."/>
            <person name="Allen A."/>
            <person name="Barry K."/>
            <person name="Falciatore A."/>
            <person name="Ferrante M."/>
            <person name="Fortunato A.E."/>
            <person name="Gloeckner G."/>
            <person name="Gruber A."/>
            <person name="Hipkin R."/>
            <person name="Janech M."/>
            <person name="Kroth P."/>
            <person name="Leese F."/>
            <person name="Lindquist E."/>
            <person name="Lyon B.R."/>
            <person name="Martin J."/>
            <person name="Mayer C."/>
            <person name="Parker M."/>
            <person name="Quesneville H."/>
            <person name="Raymond J."/>
            <person name="Uhlig C."/>
            <person name="Valentin K.U."/>
            <person name="Worden A.Z."/>
            <person name="Armbrust E.V."/>
            <person name="Bowler C."/>
            <person name="Green B."/>
            <person name="Moulton V."/>
            <person name="Van Oosterhout C."/>
            <person name="Grigoriev I."/>
        </authorList>
    </citation>
    <scope>NUCLEOTIDE SEQUENCE [LARGE SCALE GENOMIC DNA]</scope>
    <source>
        <strain evidence="3 4">CCMP1102</strain>
    </source>
</reference>
<evidence type="ECO:0000313" key="4">
    <source>
        <dbReference type="Proteomes" id="UP000095751"/>
    </source>
</evidence>
<dbReference type="InParanoid" id="A0A1E7F9Z7"/>
<dbReference type="PROSITE" id="PS51762">
    <property type="entry name" value="GH16_2"/>
    <property type="match status" value="1"/>
</dbReference>
<dbReference type="SUPFAM" id="SSF49899">
    <property type="entry name" value="Concanavalin A-like lectins/glucanases"/>
    <property type="match status" value="1"/>
</dbReference>
<dbReference type="GO" id="GO:0005975">
    <property type="term" value="P:carbohydrate metabolic process"/>
    <property type="evidence" value="ECO:0007669"/>
    <property type="project" value="InterPro"/>
</dbReference>
<comment type="similarity">
    <text evidence="1">Belongs to the glycosyl hydrolase 16 family.</text>
</comment>
<gene>
    <name evidence="3" type="primary">ENG9</name>
    <name evidence="3" type="ORF">FRACYDRAFT_291582</name>
</gene>
<accession>A0A1E7F9Z7</accession>
<dbReference type="InterPro" id="IPR050546">
    <property type="entry name" value="Glycosyl_Hydrlase_16"/>
</dbReference>
<evidence type="ECO:0000259" key="2">
    <source>
        <dbReference type="PROSITE" id="PS51762"/>
    </source>
</evidence>
<dbReference type="CDD" id="cd08023">
    <property type="entry name" value="GH16_laminarinase_like"/>
    <property type="match status" value="1"/>
</dbReference>
<feature type="domain" description="GH16" evidence="2">
    <location>
        <begin position="28"/>
        <end position="287"/>
    </location>
</feature>
<dbReference type="AlphaFoldDB" id="A0A1E7F9Z7"/>
<dbReference type="InterPro" id="IPR013320">
    <property type="entry name" value="ConA-like_dom_sf"/>
</dbReference>
<sequence length="303" mass="35162">MLDLFSTMMWYLNRRIRITSFLLLLTSYPFACAPNTIYDTRSTLPTFLFDYDLCWSDEFNGVELDESKWGYRDPGKRGDAIETKEAVSVSDGVLSINTHTDENGVHKTGMIGTQDRFMQKQGYWEARIKFDDRPGMHSAFWLQSPTIGKPIDSPKKAGVEIDIVEHRKHDGNGIDIESILEMALHWDGYGDHHQFVGSIVDEKQLQNGKWNTYGVLWDDNRYNFYFNRNKIWTYEGEAISNRSQYIIFSSEVKNNSWAGIIPKDGYICDNEAKMQVDYVRVYLQNINETSSCLEYNRQIISSQ</sequence>
<dbReference type="PANTHER" id="PTHR10963:SF55">
    <property type="entry name" value="GLYCOSIDE HYDROLASE FAMILY 16 PROTEIN"/>
    <property type="match status" value="1"/>
</dbReference>
<proteinExistence type="inferred from homology"/>
<dbReference type="EMBL" id="KV784360">
    <property type="protein sequence ID" value="OEU14977.1"/>
    <property type="molecule type" value="Genomic_DNA"/>
</dbReference>
<dbReference type="Proteomes" id="UP000095751">
    <property type="component" value="Unassembled WGS sequence"/>
</dbReference>
<dbReference type="InterPro" id="IPR000757">
    <property type="entry name" value="Beta-glucanase-like"/>
</dbReference>
<keyword evidence="4" id="KW-1185">Reference proteome</keyword>
<dbReference type="Pfam" id="PF00722">
    <property type="entry name" value="Glyco_hydro_16"/>
    <property type="match status" value="1"/>
</dbReference>
<name>A0A1E7F9Z7_9STRA</name>
<dbReference type="OrthoDB" id="191352at2759"/>
<evidence type="ECO:0000256" key="1">
    <source>
        <dbReference type="ARBA" id="ARBA00006865"/>
    </source>
</evidence>
<dbReference type="PANTHER" id="PTHR10963">
    <property type="entry name" value="GLYCOSYL HYDROLASE-RELATED"/>
    <property type="match status" value="1"/>
</dbReference>
<organism evidence="3 4">
    <name type="scientific">Fragilariopsis cylindrus CCMP1102</name>
    <dbReference type="NCBI Taxonomy" id="635003"/>
    <lineage>
        <taxon>Eukaryota</taxon>
        <taxon>Sar</taxon>
        <taxon>Stramenopiles</taxon>
        <taxon>Ochrophyta</taxon>
        <taxon>Bacillariophyta</taxon>
        <taxon>Bacillariophyceae</taxon>
        <taxon>Bacillariophycidae</taxon>
        <taxon>Bacillariales</taxon>
        <taxon>Bacillariaceae</taxon>
        <taxon>Fragilariopsis</taxon>
    </lineage>
</organism>
<dbReference type="GO" id="GO:0004553">
    <property type="term" value="F:hydrolase activity, hydrolyzing O-glycosyl compounds"/>
    <property type="evidence" value="ECO:0007669"/>
    <property type="project" value="InterPro"/>
</dbReference>
<evidence type="ECO:0000313" key="3">
    <source>
        <dbReference type="EMBL" id="OEU14977.1"/>
    </source>
</evidence>
<protein>
    <submittedName>
        <fullName evidence="3">Endo-1,3-beta-glucanase-like protein</fullName>
    </submittedName>
</protein>